<reference evidence="1" key="1">
    <citation type="submission" date="2023-10" db="EMBL/GenBank/DDBJ databases">
        <title>Whole genome sequencing of actinobacterial strain Amycolatopsis sp. (BCA-696) identifies the underlying plant growth-promoting genes.</title>
        <authorList>
            <person name="Gandham P."/>
            <person name="Vadla N."/>
            <person name="Saji A."/>
            <person name="Srinivas V."/>
            <person name="Ruperao P."/>
            <person name="Selvanayagam S."/>
            <person name="Saxena R.K."/>
            <person name="Rathore A."/>
            <person name="Gopalakrishnan S."/>
            <person name="Thakur V."/>
        </authorList>
    </citation>
    <scope>NUCLEOTIDE SEQUENCE</scope>
    <source>
        <strain evidence="1">BCA-696</strain>
    </source>
</reference>
<name>A0ACD5BIJ8_9PSEU</name>
<protein>
    <submittedName>
        <fullName evidence="1">Uncharacterized protein</fullName>
    </submittedName>
</protein>
<gene>
    <name evidence="1" type="ORF">LCL61_26430</name>
</gene>
<accession>A0ACD5BIJ8</accession>
<keyword evidence="2" id="KW-1185">Reference proteome</keyword>
<organism evidence="1 2">
    <name type="scientific">Amycolatopsis coloradensis</name>
    <dbReference type="NCBI Taxonomy" id="76021"/>
    <lineage>
        <taxon>Bacteria</taxon>
        <taxon>Bacillati</taxon>
        <taxon>Actinomycetota</taxon>
        <taxon>Actinomycetes</taxon>
        <taxon>Pseudonocardiales</taxon>
        <taxon>Pseudonocardiaceae</taxon>
        <taxon>Amycolatopsis</taxon>
    </lineage>
</organism>
<sequence>MANPVVIVFAADTFRYLGTNSTAVTASGPVDAVGQRPWRLSGR</sequence>
<proteinExistence type="predicted"/>
<evidence type="ECO:0000313" key="2">
    <source>
        <dbReference type="Proteomes" id="UP001456344"/>
    </source>
</evidence>
<dbReference type="EMBL" id="CP150484">
    <property type="protein sequence ID" value="WYW19088.1"/>
    <property type="molecule type" value="Genomic_DNA"/>
</dbReference>
<evidence type="ECO:0000313" key="1">
    <source>
        <dbReference type="EMBL" id="WYW19088.1"/>
    </source>
</evidence>
<dbReference type="Proteomes" id="UP001456344">
    <property type="component" value="Chromosome"/>
</dbReference>